<accession>A0A4U9TDG7</accession>
<dbReference type="GO" id="GO:0005737">
    <property type="term" value="C:cytoplasm"/>
    <property type="evidence" value="ECO:0007669"/>
    <property type="project" value="TreeGrafter"/>
</dbReference>
<protein>
    <submittedName>
        <fullName evidence="2">Enterobactin synthase component F</fullName>
        <ecNumber evidence="2">2.7.7.-</ecNumber>
    </submittedName>
</protein>
<dbReference type="GO" id="GO:0016779">
    <property type="term" value="F:nucleotidyltransferase activity"/>
    <property type="evidence" value="ECO:0007669"/>
    <property type="project" value="UniProtKB-KW"/>
</dbReference>
<sequence length="305" mass="33935">MSETSILPTGQQVTVELPLVAAQPGIWVADQISPYGNAYAVAHYIELNGPLDKDHLLQAISLGLAEVDTLRLRFVERDGVPMQYYDATMPLAAPEWIDLSDSADAEAAAHALMQIDLGAELRVSSGKPLYRHILMRLPDDRWFWYQRYHHLVVDGFSFTAIARRIANIYTRLYQHEQPEPTPFTPFSDVVAEYQQYQQSPGYQRDADFWLNKARQLPTPATLCPQPLAGQAPSTRIHRLAQFCAAQDLAPLVSLGQQQQLSAADMVDGAGGRVGGSSDRANPLQRRVYFYAPHGFGCALCHWAGD</sequence>
<dbReference type="Gene3D" id="3.30.559.10">
    <property type="entry name" value="Chloramphenicol acetyltransferase-like domain"/>
    <property type="match status" value="1"/>
</dbReference>
<reference evidence="2" key="1">
    <citation type="submission" date="2019-05" db="EMBL/GenBank/DDBJ databases">
        <authorList>
            <consortium name="Pathogen Informatics"/>
        </authorList>
    </citation>
    <scope>NUCLEOTIDE SEQUENCE [LARGE SCALE GENOMIC DNA]</scope>
    <source>
        <strain evidence="2">NCTC12965</strain>
    </source>
</reference>
<dbReference type="InterPro" id="IPR001242">
    <property type="entry name" value="Condensation_dom"/>
</dbReference>
<dbReference type="EMBL" id="CABEEZ010000011">
    <property type="protein sequence ID" value="VTR15892.1"/>
    <property type="molecule type" value="Genomic_DNA"/>
</dbReference>
<keyword evidence="2" id="KW-0548">Nucleotidyltransferase</keyword>
<evidence type="ECO:0000259" key="1">
    <source>
        <dbReference type="Pfam" id="PF00668"/>
    </source>
</evidence>
<gene>
    <name evidence="2" type="primary">entF_1</name>
    <name evidence="2" type="ORF">NCTC12965_00133</name>
</gene>
<dbReference type="GO" id="GO:0043041">
    <property type="term" value="P:amino acid activation for nonribosomal peptide biosynthetic process"/>
    <property type="evidence" value="ECO:0007669"/>
    <property type="project" value="TreeGrafter"/>
</dbReference>
<dbReference type="GO" id="GO:0044550">
    <property type="term" value="P:secondary metabolite biosynthetic process"/>
    <property type="evidence" value="ECO:0007669"/>
    <property type="project" value="TreeGrafter"/>
</dbReference>
<evidence type="ECO:0000313" key="2">
    <source>
        <dbReference type="EMBL" id="VTR15892.1"/>
    </source>
</evidence>
<proteinExistence type="predicted"/>
<dbReference type="Pfam" id="PF00668">
    <property type="entry name" value="Condensation"/>
    <property type="match status" value="1"/>
</dbReference>
<dbReference type="GO" id="GO:0031177">
    <property type="term" value="F:phosphopantetheine binding"/>
    <property type="evidence" value="ECO:0007669"/>
    <property type="project" value="TreeGrafter"/>
</dbReference>
<keyword evidence="2" id="KW-0808">Transferase</keyword>
<dbReference type="PANTHER" id="PTHR45527:SF1">
    <property type="entry name" value="FATTY ACID SYNTHASE"/>
    <property type="match status" value="1"/>
</dbReference>
<dbReference type="AlphaFoldDB" id="A0A4U9TDG7"/>
<name>A0A4U9TDG7_SERFO</name>
<organism evidence="2">
    <name type="scientific">Serratia fonticola</name>
    <dbReference type="NCBI Taxonomy" id="47917"/>
    <lineage>
        <taxon>Bacteria</taxon>
        <taxon>Pseudomonadati</taxon>
        <taxon>Pseudomonadota</taxon>
        <taxon>Gammaproteobacteria</taxon>
        <taxon>Enterobacterales</taxon>
        <taxon>Yersiniaceae</taxon>
        <taxon>Serratia</taxon>
    </lineage>
</organism>
<dbReference type="PANTHER" id="PTHR45527">
    <property type="entry name" value="NONRIBOSOMAL PEPTIDE SYNTHETASE"/>
    <property type="match status" value="1"/>
</dbReference>
<dbReference type="InterPro" id="IPR023213">
    <property type="entry name" value="CAT-like_dom_sf"/>
</dbReference>
<feature type="domain" description="Condensation" evidence="1">
    <location>
        <begin position="16"/>
        <end position="240"/>
    </location>
</feature>
<dbReference type="SUPFAM" id="SSF52777">
    <property type="entry name" value="CoA-dependent acyltransferases"/>
    <property type="match status" value="1"/>
</dbReference>
<dbReference type="EC" id="2.7.7.-" evidence="2"/>